<dbReference type="EMBL" id="JXTC01000042">
    <property type="protein sequence ID" value="PON95845.1"/>
    <property type="molecule type" value="Genomic_DNA"/>
</dbReference>
<dbReference type="InParanoid" id="A0A2P5FDH0"/>
<sequence>MYAMTDRLTECQLPLKCGRYGPQLLKQTPIQIDFSFQWNGIVETNGAMESVMKEEVALVRWPLMVFNTSQWLPMDVASFNYHDSNQAIHGLDDEVSCVGACERNTTCQAAFYKFDKLFSKGIVSWFQVFLV</sequence>
<name>A0A2P5FDH0_TREOI</name>
<protein>
    <submittedName>
        <fullName evidence="1">Uncharacterized protein</fullName>
    </submittedName>
</protein>
<comment type="caution">
    <text evidence="1">The sequence shown here is derived from an EMBL/GenBank/DDBJ whole genome shotgun (WGS) entry which is preliminary data.</text>
</comment>
<accession>A0A2P5FDH0</accession>
<proteinExistence type="predicted"/>
<keyword evidence="2" id="KW-1185">Reference proteome</keyword>
<organism evidence="1 2">
    <name type="scientific">Trema orientale</name>
    <name type="common">Charcoal tree</name>
    <name type="synonym">Celtis orientalis</name>
    <dbReference type="NCBI Taxonomy" id="63057"/>
    <lineage>
        <taxon>Eukaryota</taxon>
        <taxon>Viridiplantae</taxon>
        <taxon>Streptophyta</taxon>
        <taxon>Embryophyta</taxon>
        <taxon>Tracheophyta</taxon>
        <taxon>Spermatophyta</taxon>
        <taxon>Magnoliopsida</taxon>
        <taxon>eudicotyledons</taxon>
        <taxon>Gunneridae</taxon>
        <taxon>Pentapetalae</taxon>
        <taxon>rosids</taxon>
        <taxon>fabids</taxon>
        <taxon>Rosales</taxon>
        <taxon>Cannabaceae</taxon>
        <taxon>Trema</taxon>
    </lineage>
</organism>
<reference evidence="2" key="1">
    <citation type="submission" date="2016-06" db="EMBL/GenBank/DDBJ databases">
        <title>Parallel loss of symbiosis genes in relatives of nitrogen-fixing non-legume Parasponia.</title>
        <authorList>
            <person name="Van Velzen R."/>
            <person name="Holmer R."/>
            <person name="Bu F."/>
            <person name="Rutten L."/>
            <person name="Van Zeijl A."/>
            <person name="Liu W."/>
            <person name="Santuari L."/>
            <person name="Cao Q."/>
            <person name="Sharma T."/>
            <person name="Shen D."/>
            <person name="Roswanjaya Y."/>
            <person name="Wardhani T."/>
            <person name="Kalhor M.S."/>
            <person name="Jansen J."/>
            <person name="Van den Hoogen J."/>
            <person name="Gungor B."/>
            <person name="Hartog M."/>
            <person name="Hontelez J."/>
            <person name="Verver J."/>
            <person name="Yang W.-C."/>
            <person name="Schijlen E."/>
            <person name="Repin R."/>
            <person name="Schilthuizen M."/>
            <person name="Schranz E."/>
            <person name="Heidstra R."/>
            <person name="Miyata K."/>
            <person name="Fedorova E."/>
            <person name="Kohlen W."/>
            <person name="Bisseling T."/>
            <person name="Smit S."/>
            <person name="Geurts R."/>
        </authorList>
    </citation>
    <scope>NUCLEOTIDE SEQUENCE [LARGE SCALE GENOMIC DNA]</scope>
    <source>
        <strain evidence="2">cv. RG33-2</strain>
    </source>
</reference>
<dbReference type="AlphaFoldDB" id="A0A2P5FDH0"/>
<dbReference type="Proteomes" id="UP000237000">
    <property type="component" value="Unassembled WGS sequence"/>
</dbReference>
<evidence type="ECO:0000313" key="1">
    <source>
        <dbReference type="EMBL" id="PON95845.1"/>
    </source>
</evidence>
<evidence type="ECO:0000313" key="2">
    <source>
        <dbReference type="Proteomes" id="UP000237000"/>
    </source>
</evidence>
<gene>
    <name evidence="1" type="ORF">TorRG33x02_083680</name>
</gene>